<keyword evidence="1" id="KW-0175">Coiled coil</keyword>
<name>A0A9P1M2V5_9DINO</name>
<dbReference type="EMBL" id="CAMXCT020006654">
    <property type="protein sequence ID" value="CAL1171112.1"/>
    <property type="molecule type" value="Genomic_DNA"/>
</dbReference>
<dbReference type="OrthoDB" id="10601309at2759"/>
<evidence type="ECO:0000256" key="1">
    <source>
        <dbReference type="SAM" id="Coils"/>
    </source>
</evidence>
<accession>A0A9P1M2V5</accession>
<dbReference type="EMBL" id="CAMXCT030006654">
    <property type="protein sequence ID" value="CAL4805049.1"/>
    <property type="molecule type" value="Genomic_DNA"/>
</dbReference>
<protein>
    <submittedName>
        <fullName evidence="2">Uncharacterized protein</fullName>
    </submittedName>
</protein>
<evidence type="ECO:0000313" key="4">
    <source>
        <dbReference type="Proteomes" id="UP001152797"/>
    </source>
</evidence>
<proteinExistence type="predicted"/>
<keyword evidence="4" id="KW-1185">Reference proteome</keyword>
<reference evidence="3" key="2">
    <citation type="submission" date="2024-04" db="EMBL/GenBank/DDBJ databases">
        <authorList>
            <person name="Chen Y."/>
            <person name="Shah S."/>
            <person name="Dougan E. K."/>
            <person name="Thang M."/>
            <person name="Chan C."/>
        </authorList>
    </citation>
    <scope>NUCLEOTIDE SEQUENCE [LARGE SCALE GENOMIC DNA]</scope>
</reference>
<organism evidence="2">
    <name type="scientific">Cladocopium goreaui</name>
    <dbReference type="NCBI Taxonomy" id="2562237"/>
    <lineage>
        <taxon>Eukaryota</taxon>
        <taxon>Sar</taxon>
        <taxon>Alveolata</taxon>
        <taxon>Dinophyceae</taxon>
        <taxon>Suessiales</taxon>
        <taxon>Symbiodiniaceae</taxon>
        <taxon>Cladocopium</taxon>
    </lineage>
</organism>
<dbReference type="AlphaFoldDB" id="A0A9P1M2V5"/>
<gene>
    <name evidence="2" type="ORF">C1SCF055_LOCUS42357</name>
</gene>
<sequence>MQKRCENLLARIHKESEANLELSKARAGAEETSRKLSEQVNHQTEELNKLVRQRLNAEEQLEDVRKKSKIEAELREED</sequence>
<dbReference type="EMBL" id="CAMXCT010006654">
    <property type="protein sequence ID" value="CAI4017737.1"/>
    <property type="molecule type" value="Genomic_DNA"/>
</dbReference>
<comment type="caution">
    <text evidence="2">The sequence shown here is derived from an EMBL/GenBank/DDBJ whole genome shotgun (WGS) entry which is preliminary data.</text>
</comment>
<dbReference type="Proteomes" id="UP001152797">
    <property type="component" value="Unassembled WGS sequence"/>
</dbReference>
<evidence type="ECO:0000313" key="2">
    <source>
        <dbReference type="EMBL" id="CAI4017737.1"/>
    </source>
</evidence>
<feature type="coiled-coil region" evidence="1">
    <location>
        <begin position="26"/>
        <end position="67"/>
    </location>
</feature>
<evidence type="ECO:0000313" key="3">
    <source>
        <dbReference type="EMBL" id="CAL1171112.1"/>
    </source>
</evidence>
<reference evidence="2" key="1">
    <citation type="submission" date="2022-10" db="EMBL/GenBank/DDBJ databases">
        <authorList>
            <person name="Chen Y."/>
            <person name="Dougan E. K."/>
            <person name="Chan C."/>
            <person name="Rhodes N."/>
            <person name="Thang M."/>
        </authorList>
    </citation>
    <scope>NUCLEOTIDE SEQUENCE</scope>
</reference>